<protein>
    <submittedName>
        <fullName evidence="3">Uncharacterized protein</fullName>
    </submittedName>
</protein>
<proteinExistence type="predicted"/>
<keyword evidence="2" id="KW-1133">Transmembrane helix</keyword>
<keyword evidence="2" id="KW-0472">Membrane</keyword>
<organism evidence="3">
    <name type="scientific">Salmonella enterica subsp. houtenae serovar 21:z4,z23:-</name>
    <dbReference type="NCBI Taxonomy" id="1967606"/>
    <lineage>
        <taxon>Bacteria</taxon>
        <taxon>Pseudomonadati</taxon>
        <taxon>Pseudomonadota</taxon>
        <taxon>Gammaproteobacteria</taxon>
        <taxon>Enterobacterales</taxon>
        <taxon>Enterobacteriaceae</taxon>
        <taxon>Salmonella</taxon>
    </lineage>
</organism>
<keyword evidence="2" id="KW-0812">Transmembrane</keyword>
<evidence type="ECO:0000256" key="1">
    <source>
        <dbReference type="SAM" id="Coils"/>
    </source>
</evidence>
<evidence type="ECO:0000313" key="3">
    <source>
        <dbReference type="EMBL" id="HAF7509372.1"/>
    </source>
</evidence>
<feature type="coiled-coil region" evidence="1">
    <location>
        <begin position="50"/>
        <end position="124"/>
    </location>
</feature>
<dbReference type="EMBL" id="DAAWEP010000001">
    <property type="protein sequence ID" value="HAF7509372.1"/>
    <property type="molecule type" value="Genomic_DNA"/>
</dbReference>
<name>A0A752MM88_SALHO</name>
<evidence type="ECO:0000256" key="2">
    <source>
        <dbReference type="SAM" id="Phobius"/>
    </source>
</evidence>
<sequence>MGLLDSIIKEIKENQHIKPLVIYFSFFVGGGAIVYLAMQFLIVQGLSYTIDNLTKDRDFYHQQNSELREQLAKNVSENEHKNSIQIDKIISLYQKQLNDYEIKNKQLSQTVESQKNQLAELLYNAKLTSNNNREKNISVLKKDLAALDYDIKQLYSKQSLLGADYGYSQKECDKANPVGYSNTCEQASKTKYLLESVNEQIKSQLDKRKFMQEELLSIQKSNIN</sequence>
<dbReference type="AlphaFoldDB" id="A0A752MM88"/>
<comment type="caution">
    <text evidence="3">The sequence shown here is derived from an EMBL/GenBank/DDBJ whole genome shotgun (WGS) entry which is preliminary data.</text>
</comment>
<reference evidence="3" key="2">
    <citation type="submission" date="2018-07" db="EMBL/GenBank/DDBJ databases">
        <authorList>
            <consortium name="NCBI Pathogen Detection Project"/>
        </authorList>
    </citation>
    <scope>NUCLEOTIDE SEQUENCE</scope>
    <source>
        <strain evidence="3">34-87</strain>
    </source>
</reference>
<accession>A0A752MM88</accession>
<keyword evidence="1" id="KW-0175">Coiled coil</keyword>
<reference evidence="3" key="1">
    <citation type="journal article" date="2018" name="Genome Biol.">
        <title>SKESA: strategic k-mer extension for scrupulous assemblies.</title>
        <authorList>
            <person name="Souvorov A."/>
            <person name="Agarwala R."/>
            <person name="Lipman D.J."/>
        </authorList>
    </citation>
    <scope>NUCLEOTIDE SEQUENCE</scope>
    <source>
        <strain evidence="3">34-87</strain>
    </source>
</reference>
<feature type="transmembrane region" description="Helical" evidence="2">
    <location>
        <begin position="20"/>
        <end position="42"/>
    </location>
</feature>
<gene>
    <name evidence="3" type="ORF">GNA48_000019</name>
</gene>